<dbReference type="InterPro" id="IPR001128">
    <property type="entry name" value="Cyt_P450"/>
</dbReference>
<dbReference type="PROSITE" id="PS00086">
    <property type="entry name" value="CYTOCHROME_P450"/>
    <property type="match status" value="1"/>
</dbReference>
<evidence type="ECO:0000256" key="2">
    <source>
        <dbReference type="ARBA" id="ARBA00005179"/>
    </source>
</evidence>
<evidence type="ECO:0000256" key="8">
    <source>
        <dbReference type="ARBA" id="ARBA00023033"/>
    </source>
</evidence>
<evidence type="ECO:0000256" key="3">
    <source>
        <dbReference type="ARBA" id="ARBA00010617"/>
    </source>
</evidence>
<dbReference type="Proteomes" id="UP000011668">
    <property type="component" value="Unassembled WGS sequence"/>
</dbReference>
<comment type="caution">
    <text evidence="11">The sequence shown here is derived from an EMBL/GenBank/DDBJ whole genome shotgun (WGS) entry which is preliminary data.</text>
</comment>
<dbReference type="HOGENOM" id="CLU_001570_20_0_1"/>
<dbReference type="PANTHER" id="PTHR46300:SF7">
    <property type="entry name" value="P450, PUTATIVE (EUROFUNG)-RELATED"/>
    <property type="match status" value="1"/>
</dbReference>
<evidence type="ECO:0000256" key="5">
    <source>
        <dbReference type="ARBA" id="ARBA00022723"/>
    </source>
</evidence>
<keyword evidence="5 9" id="KW-0479">Metal-binding</keyword>
<dbReference type="Gene3D" id="1.10.630.10">
    <property type="entry name" value="Cytochrome P450"/>
    <property type="match status" value="1"/>
</dbReference>
<keyword evidence="12" id="KW-1185">Reference proteome</keyword>
<dbReference type="PANTHER" id="PTHR46300">
    <property type="entry name" value="P450, PUTATIVE (EUROFUNG)-RELATED-RELATED"/>
    <property type="match status" value="1"/>
</dbReference>
<comment type="pathway">
    <text evidence="2">Secondary metabolite biosynthesis.</text>
</comment>
<evidence type="ECO:0000256" key="10">
    <source>
        <dbReference type="RuleBase" id="RU000461"/>
    </source>
</evidence>
<name>L8WI02_THACA</name>
<dbReference type="GO" id="GO:0016705">
    <property type="term" value="F:oxidoreductase activity, acting on paired donors, with incorporation or reduction of molecular oxygen"/>
    <property type="evidence" value="ECO:0007669"/>
    <property type="project" value="InterPro"/>
</dbReference>
<comment type="cofactor">
    <cofactor evidence="1 9">
        <name>heme</name>
        <dbReference type="ChEBI" id="CHEBI:30413"/>
    </cofactor>
</comment>
<evidence type="ECO:0000256" key="7">
    <source>
        <dbReference type="ARBA" id="ARBA00023004"/>
    </source>
</evidence>
<dbReference type="GO" id="GO:0004497">
    <property type="term" value="F:monooxygenase activity"/>
    <property type="evidence" value="ECO:0007669"/>
    <property type="project" value="UniProtKB-KW"/>
</dbReference>
<dbReference type="InterPro" id="IPR036396">
    <property type="entry name" value="Cyt_P450_sf"/>
</dbReference>
<dbReference type="SUPFAM" id="SSF48264">
    <property type="entry name" value="Cytochrome P450"/>
    <property type="match status" value="1"/>
</dbReference>
<dbReference type="Pfam" id="PF00067">
    <property type="entry name" value="p450"/>
    <property type="match status" value="1"/>
</dbReference>
<keyword evidence="6 10" id="KW-0560">Oxidoreductase</keyword>
<evidence type="ECO:0000256" key="1">
    <source>
        <dbReference type="ARBA" id="ARBA00001971"/>
    </source>
</evidence>
<comment type="similarity">
    <text evidence="3 10">Belongs to the cytochrome P450 family.</text>
</comment>
<gene>
    <name evidence="11" type="ORF">AG1IA_09628</name>
</gene>
<dbReference type="STRING" id="983506.L8WI02"/>
<proteinExistence type="inferred from homology"/>
<reference evidence="11 12" key="1">
    <citation type="journal article" date="2013" name="Nat. Commun.">
        <title>The evolution and pathogenic mechanisms of the rice sheath blight pathogen.</title>
        <authorList>
            <person name="Zheng A."/>
            <person name="Lin R."/>
            <person name="Xu L."/>
            <person name="Qin P."/>
            <person name="Tang C."/>
            <person name="Ai P."/>
            <person name="Zhang D."/>
            <person name="Liu Y."/>
            <person name="Sun Z."/>
            <person name="Feng H."/>
            <person name="Wang Y."/>
            <person name="Chen Y."/>
            <person name="Liang X."/>
            <person name="Fu R."/>
            <person name="Li Q."/>
            <person name="Zhang J."/>
            <person name="Yu X."/>
            <person name="Xie Z."/>
            <person name="Ding L."/>
            <person name="Guan P."/>
            <person name="Tang J."/>
            <person name="Liang Y."/>
            <person name="Wang S."/>
            <person name="Deng Q."/>
            <person name="Li S."/>
            <person name="Zhu J."/>
            <person name="Wang L."/>
            <person name="Liu H."/>
            <person name="Li P."/>
        </authorList>
    </citation>
    <scope>NUCLEOTIDE SEQUENCE [LARGE SCALE GENOMIC DNA]</scope>
    <source>
        <strain evidence="12">AG-1 IA</strain>
    </source>
</reference>
<dbReference type="GO" id="GO:0020037">
    <property type="term" value="F:heme binding"/>
    <property type="evidence" value="ECO:0007669"/>
    <property type="project" value="InterPro"/>
</dbReference>
<keyword evidence="4 9" id="KW-0349">Heme</keyword>
<dbReference type="InterPro" id="IPR050364">
    <property type="entry name" value="Cytochrome_P450_fung"/>
</dbReference>
<dbReference type="OrthoDB" id="2789670at2759"/>
<sequence>MMALDGAISRLNVYSVTNSRSKSTMALVWFILAMVLYPEVQAKVQQEIDAITGSNRLPTYADRSKLPYLERVLLEVLRWRPAVPLGVPHTCNEENEYRGYRVPKGAVVATTREEKIHHKAEEFNPDRFLDPTVPHPLVFGWGLRICPGKHFFREMFFLEAAQILAVFNLQKSKDENGQVVEPDTRITVDSGVPYVLAIVIGSGTSTKYPDNLAVLSNSRSKLAHVQANT</sequence>
<dbReference type="OMA" id="PGIIPHK"/>
<dbReference type="EMBL" id="AFRT01003637">
    <property type="protein sequence ID" value="ELU36342.1"/>
    <property type="molecule type" value="Genomic_DNA"/>
</dbReference>
<keyword evidence="7 9" id="KW-0408">Iron</keyword>
<feature type="binding site" description="axial binding residue" evidence="9">
    <location>
        <position position="146"/>
    </location>
    <ligand>
        <name>heme</name>
        <dbReference type="ChEBI" id="CHEBI:30413"/>
    </ligand>
    <ligandPart>
        <name>Fe</name>
        <dbReference type="ChEBI" id="CHEBI:18248"/>
    </ligandPart>
</feature>
<evidence type="ECO:0000256" key="9">
    <source>
        <dbReference type="PIRSR" id="PIRSR602401-1"/>
    </source>
</evidence>
<evidence type="ECO:0000313" key="12">
    <source>
        <dbReference type="Proteomes" id="UP000011668"/>
    </source>
</evidence>
<dbReference type="PRINTS" id="PR00463">
    <property type="entry name" value="EP450I"/>
</dbReference>
<dbReference type="InterPro" id="IPR017972">
    <property type="entry name" value="Cyt_P450_CS"/>
</dbReference>
<accession>L8WI02</accession>
<evidence type="ECO:0000313" key="11">
    <source>
        <dbReference type="EMBL" id="ELU36342.1"/>
    </source>
</evidence>
<dbReference type="AlphaFoldDB" id="L8WI02"/>
<keyword evidence="8 10" id="KW-0503">Monooxygenase</keyword>
<evidence type="ECO:0000256" key="6">
    <source>
        <dbReference type="ARBA" id="ARBA00023002"/>
    </source>
</evidence>
<dbReference type="PRINTS" id="PR00385">
    <property type="entry name" value="P450"/>
</dbReference>
<evidence type="ECO:0000256" key="4">
    <source>
        <dbReference type="ARBA" id="ARBA00022617"/>
    </source>
</evidence>
<dbReference type="GO" id="GO:0005506">
    <property type="term" value="F:iron ion binding"/>
    <property type="evidence" value="ECO:0007669"/>
    <property type="project" value="InterPro"/>
</dbReference>
<dbReference type="InterPro" id="IPR002401">
    <property type="entry name" value="Cyt_P450_E_grp-I"/>
</dbReference>
<protein>
    <submittedName>
        <fullName evidence="11">Cytochrome P450 domain-containing protein</fullName>
    </submittedName>
</protein>
<organism evidence="11 12">
    <name type="scientific">Thanatephorus cucumeris (strain AG1-IA)</name>
    <name type="common">Rice sheath blight fungus</name>
    <name type="synonym">Rhizoctonia solani</name>
    <dbReference type="NCBI Taxonomy" id="983506"/>
    <lineage>
        <taxon>Eukaryota</taxon>
        <taxon>Fungi</taxon>
        <taxon>Dikarya</taxon>
        <taxon>Basidiomycota</taxon>
        <taxon>Agaricomycotina</taxon>
        <taxon>Agaricomycetes</taxon>
        <taxon>Cantharellales</taxon>
        <taxon>Ceratobasidiaceae</taxon>
        <taxon>Rhizoctonia</taxon>
        <taxon>Rhizoctonia solani AG-1</taxon>
    </lineage>
</organism>